<dbReference type="Proteomes" id="UP001145799">
    <property type="component" value="Unassembled WGS sequence"/>
</dbReference>
<proteinExistence type="predicted"/>
<evidence type="ECO:0000313" key="7">
    <source>
        <dbReference type="EMBL" id="MDA1384043.1"/>
    </source>
</evidence>
<keyword evidence="3 6" id="KW-0812">Transmembrane</keyword>
<evidence type="ECO:0000256" key="1">
    <source>
        <dbReference type="ARBA" id="ARBA00004141"/>
    </source>
</evidence>
<evidence type="ECO:0000256" key="5">
    <source>
        <dbReference type="ARBA" id="ARBA00023136"/>
    </source>
</evidence>
<keyword evidence="5 6" id="KW-0472">Membrane</keyword>
<dbReference type="InterPro" id="IPR004752">
    <property type="entry name" value="AmpG_permease/AT-1"/>
</dbReference>
<feature type="transmembrane region" description="Helical" evidence="6">
    <location>
        <begin position="167"/>
        <end position="187"/>
    </location>
</feature>
<dbReference type="SUPFAM" id="SSF103473">
    <property type="entry name" value="MFS general substrate transporter"/>
    <property type="match status" value="1"/>
</dbReference>
<dbReference type="Proteomes" id="UP001183604">
    <property type="component" value="Unassembled WGS sequence"/>
</dbReference>
<feature type="transmembrane region" description="Helical" evidence="6">
    <location>
        <begin position="342"/>
        <end position="363"/>
    </location>
</feature>
<dbReference type="PANTHER" id="PTHR12778:SF10">
    <property type="entry name" value="MAJOR FACILITATOR SUPERFAMILY DOMAIN-CONTAINING PROTEIN 3"/>
    <property type="match status" value="1"/>
</dbReference>
<feature type="transmembrane region" description="Helical" evidence="6">
    <location>
        <begin position="369"/>
        <end position="390"/>
    </location>
</feature>
<feature type="transmembrane region" description="Helical" evidence="6">
    <location>
        <begin position="141"/>
        <end position="161"/>
    </location>
</feature>
<evidence type="ECO:0000313" key="9">
    <source>
        <dbReference type="Proteomes" id="UP001145799"/>
    </source>
</evidence>
<dbReference type="GO" id="GO:0016020">
    <property type="term" value="C:membrane"/>
    <property type="evidence" value="ECO:0007669"/>
    <property type="project" value="UniProtKB-SubCell"/>
</dbReference>
<gene>
    <name evidence="8" type="ORF">J2S69_004681</name>
    <name evidence="7" type="ORF">O2L01_03510</name>
</gene>
<feature type="transmembrane region" description="Helical" evidence="6">
    <location>
        <begin position="43"/>
        <end position="62"/>
    </location>
</feature>
<dbReference type="InterPro" id="IPR011701">
    <property type="entry name" value="MFS"/>
</dbReference>
<feature type="transmembrane region" description="Helical" evidence="6">
    <location>
        <begin position="245"/>
        <end position="268"/>
    </location>
</feature>
<name>A0A9X3T7B7_9ACTN</name>
<keyword evidence="4 6" id="KW-1133">Transmembrane helix</keyword>
<feature type="transmembrane region" description="Helical" evidence="6">
    <location>
        <begin position="305"/>
        <end position="330"/>
    </location>
</feature>
<accession>A0A9X3T7B7</accession>
<sequence length="401" mass="41409">MTRRRTHALLAGLWVSQWLAPSFLGMGGLTTILYREGVPLERLGALQALTLIGLARLAWAPLMDRFGVRRLGHYRSWLLVAQPAMVLLVAALVPLDPVDDLAAVAALVVAIWVVMGVQDVATDALSVRLLDAADRGIANGVQTAAGFLGTLVGAGAVLLVFDRWGWTPALVCLAAATLLPLMQILRFREPPAEARDRAGFGSLATLLRQPGTARWALVLLPLMWAGIGGYFAVLTPMLVDLGWSLTRISLTVTVLGSLAAIAGGIAAGRVTARVGRARSLTLFGTAQLLAAAGLLPVAFGSGGHMFVAAVVIAIHLAYAAAVTTASTVCMDLSRPASAGSDYTALTTIGTGVSLATGAAATAAAGAFGYPVVLGGSVLLLAVGVAAARTAPIRDRADERRD</sequence>
<feature type="transmembrane region" description="Helical" evidence="6">
    <location>
        <begin position="280"/>
        <end position="299"/>
    </location>
</feature>
<evidence type="ECO:0000256" key="2">
    <source>
        <dbReference type="ARBA" id="ARBA00022448"/>
    </source>
</evidence>
<dbReference type="GO" id="GO:0022857">
    <property type="term" value="F:transmembrane transporter activity"/>
    <property type="evidence" value="ECO:0007669"/>
    <property type="project" value="InterPro"/>
</dbReference>
<dbReference type="AlphaFoldDB" id="A0A9X3T7B7"/>
<feature type="transmembrane region" description="Helical" evidence="6">
    <location>
        <begin position="215"/>
        <end position="239"/>
    </location>
</feature>
<evidence type="ECO:0000256" key="6">
    <source>
        <dbReference type="SAM" id="Phobius"/>
    </source>
</evidence>
<comment type="caution">
    <text evidence="7">The sequence shown here is derived from an EMBL/GenBank/DDBJ whole genome shotgun (WGS) entry which is preliminary data.</text>
</comment>
<dbReference type="EMBL" id="JAVDYD010000001">
    <property type="protein sequence ID" value="MDR7340962.1"/>
    <property type="molecule type" value="Genomic_DNA"/>
</dbReference>
<reference evidence="8 10" key="2">
    <citation type="submission" date="2023-07" db="EMBL/GenBank/DDBJ databases">
        <title>Sequencing the genomes of 1000 actinobacteria strains.</title>
        <authorList>
            <person name="Klenk H.-P."/>
        </authorList>
    </citation>
    <scope>NUCLEOTIDE SEQUENCE [LARGE SCALE GENOMIC DNA]</scope>
    <source>
        <strain evidence="8 10">DSM 44724</strain>
    </source>
</reference>
<dbReference type="EMBL" id="JAPZVQ010000001">
    <property type="protein sequence ID" value="MDA1384043.1"/>
    <property type="molecule type" value="Genomic_DNA"/>
</dbReference>
<evidence type="ECO:0000313" key="8">
    <source>
        <dbReference type="EMBL" id="MDR7340962.1"/>
    </source>
</evidence>
<keyword evidence="2" id="KW-0813">Transport</keyword>
<dbReference type="Gene3D" id="1.20.1250.20">
    <property type="entry name" value="MFS general substrate transporter like domains"/>
    <property type="match status" value="1"/>
</dbReference>
<comment type="subcellular location">
    <subcellularLocation>
        <location evidence="1">Membrane</location>
        <topology evidence="1">Multi-pass membrane protein</topology>
    </subcellularLocation>
</comment>
<feature type="transmembrane region" description="Helical" evidence="6">
    <location>
        <begin position="74"/>
        <end position="95"/>
    </location>
</feature>
<evidence type="ECO:0000256" key="3">
    <source>
        <dbReference type="ARBA" id="ARBA00022692"/>
    </source>
</evidence>
<evidence type="ECO:0000313" key="10">
    <source>
        <dbReference type="Proteomes" id="UP001183604"/>
    </source>
</evidence>
<evidence type="ECO:0000256" key="4">
    <source>
        <dbReference type="ARBA" id="ARBA00022989"/>
    </source>
</evidence>
<dbReference type="RefSeq" id="WP_270120425.1">
    <property type="nucleotide sequence ID" value="NZ_BAAAOM010000001.1"/>
</dbReference>
<reference evidence="7" key="1">
    <citation type="submission" date="2022-12" db="EMBL/GenBank/DDBJ databases">
        <title>Gycomyces niveus sp.nov., a novel actinomycete isolated from soil in Shouguang.</title>
        <authorList>
            <person name="Yang X."/>
        </authorList>
    </citation>
    <scope>NUCLEOTIDE SEQUENCE</scope>
    <source>
        <strain evidence="7">DSM 44724</strain>
    </source>
</reference>
<dbReference type="InterPro" id="IPR036259">
    <property type="entry name" value="MFS_trans_sf"/>
</dbReference>
<dbReference type="Pfam" id="PF07690">
    <property type="entry name" value="MFS_1"/>
    <property type="match status" value="1"/>
</dbReference>
<keyword evidence="10" id="KW-1185">Reference proteome</keyword>
<organism evidence="7 9">
    <name type="scientific">Glycomyces lechevalierae</name>
    <dbReference type="NCBI Taxonomy" id="256034"/>
    <lineage>
        <taxon>Bacteria</taxon>
        <taxon>Bacillati</taxon>
        <taxon>Actinomycetota</taxon>
        <taxon>Actinomycetes</taxon>
        <taxon>Glycomycetales</taxon>
        <taxon>Glycomycetaceae</taxon>
        <taxon>Glycomyces</taxon>
    </lineage>
</organism>
<dbReference type="PANTHER" id="PTHR12778">
    <property type="entry name" value="SOLUTE CARRIER FAMILY 33 ACETYL-COA TRANSPORTER -RELATED"/>
    <property type="match status" value="1"/>
</dbReference>
<protein>
    <submittedName>
        <fullName evidence="8">MFS family arabinose efflux permease</fullName>
    </submittedName>
    <submittedName>
        <fullName evidence="7">MFS transporter</fullName>
    </submittedName>
</protein>
<feature type="transmembrane region" description="Helical" evidence="6">
    <location>
        <begin position="101"/>
        <end position="121"/>
    </location>
</feature>